<protein>
    <recommendedName>
        <fullName evidence="2">Secreted protein CSS2 C-terminal domain-containing protein</fullName>
    </recommendedName>
</protein>
<feature type="domain" description="Secreted protein CSS2 C-terminal" evidence="2">
    <location>
        <begin position="86"/>
        <end position="183"/>
    </location>
</feature>
<feature type="signal peptide" evidence="1">
    <location>
        <begin position="1"/>
        <end position="19"/>
    </location>
</feature>
<comment type="caution">
    <text evidence="3">The sequence shown here is derived from an EMBL/GenBank/DDBJ whole genome shotgun (WGS) entry which is preliminary data.</text>
</comment>
<feature type="chain" id="PRO_5040450395" description="Secreted protein CSS2 C-terminal domain-containing protein" evidence="1">
    <location>
        <begin position="20"/>
        <end position="478"/>
    </location>
</feature>
<reference evidence="3" key="1">
    <citation type="submission" date="2019-05" db="EMBL/GenBank/DDBJ databases">
        <authorList>
            <person name="Piombo E."/>
        </authorList>
    </citation>
    <scope>NUCLEOTIDE SEQUENCE</scope>
    <source>
        <strain evidence="3">C2S</strain>
    </source>
</reference>
<evidence type="ECO:0000256" key="1">
    <source>
        <dbReference type="SAM" id="SignalP"/>
    </source>
</evidence>
<dbReference type="Proteomes" id="UP000760494">
    <property type="component" value="Unassembled WGS sequence"/>
</dbReference>
<keyword evidence="1" id="KW-0732">Signal</keyword>
<name>A0A9Q9RA31_FUSFU</name>
<sequence>MHPKLMILLFLTSLPTSICLEPILGATGSANGPRPSAVNQEMHLELLQALEQLQHDEPENKIPEKRKSIYERAWDAIAPSHEFKEGLKIIWLRWTFEIKHTLGLAECGHFSGYAGPNKEIYYQYETDDGHCDTVIEQIEVERAIERQVMKEGAALQTTECLDLTDTWVWNGHLLVGPTKGFDYEIECGPKLIVTPVSMMWDLETLEKAEKEKGKQADQPPEATVEMCWFYVCRILHFNSSLTSSIRLYKHQQDTFFPLFSSQRILLPISVKMKLALMSFFVLMSLPLSIYSMPTTEVTEAINETEAVNINEAVKMPDSLALYHLEDFESENYALEKRRHVTVCERIITITSHCVIIGGAIKDGILQISAAIKHASNVKTCSTFTGHAGPNGNLFYRYRSTGRHCDTTAEQETIAGAIEHHIKNHGHKICGTQCLELTHGGTWHGYLLIGPASNFDHKAYCGPKVTFKHCDSGGKGDMN</sequence>
<evidence type="ECO:0000313" key="3">
    <source>
        <dbReference type="EMBL" id="VTT57874.1"/>
    </source>
</evidence>
<dbReference type="AlphaFoldDB" id="A0A9Q9RA31"/>
<proteinExistence type="predicted"/>
<feature type="domain" description="Secreted protein CSS2 C-terminal" evidence="2">
    <location>
        <begin position="332"/>
        <end position="459"/>
    </location>
</feature>
<evidence type="ECO:0000259" key="2">
    <source>
        <dbReference type="Pfam" id="PF20521"/>
    </source>
</evidence>
<organism evidence="3 4">
    <name type="scientific">Fusarium fujikuroi</name>
    <name type="common">Bakanae and foot rot disease fungus</name>
    <name type="synonym">Gibberella fujikuroi</name>
    <dbReference type="NCBI Taxonomy" id="5127"/>
    <lineage>
        <taxon>Eukaryota</taxon>
        <taxon>Fungi</taxon>
        <taxon>Dikarya</taxon>
        <taxon>Ascomycota</taxon>
        <taxon>Pezizomycotina</taxon>
        <taxon>Sordariomycetes</taxon>
        <taxon>Hypocreomycetidae</taxon>
        <taxon>Hypocreales</taxon>
        <taxon>Nectriaceae</taxon>
        <taxon>Fusarium</taxon>
        <taxon>Fusarium fujikuroi species complex</taxon>
    </lineage>
</organism>
<accession>A0A9Q9RA31</accession>
<evidence type="ECO:0000313" key="4">
    <source>
        <dbReference type="Proteomes" id="UP000760494"/>
    </source>
</evidence>
<dbReference type="InterPro" id="IPR046624">
    <property type="entry name" value="CSS2_C"/>
</dbReference>
<gene>
    <name evidence="3" type="ORF">C2S_3507</name>
</gene>
<dbReference type="EMBL" id="CABFJX010000013">
    <property type="protein sequence ID" value="VTT57874.1"/>
    <property type="molecule type" value="Genomic_DNA"/>
</dbReference>
<dbReference type="Pfam" id="PF20521">
    <property type="entry name" value="DUF6736"/>
    <property type="match status" value="2"/>
</dbReference>